<protein>
    <recommendedName>
        <fullName evidence="12">Tat pathway signal sequence</fullName>
    </recommendedName>
</protein>
<evidence type="ECO:0000313" key="11">
    <source>
        <dbReference type="Proteomes" id="UP001302126"/>
    </source>
</evidence>
<evidence type="ECO:0000313" key="10">
    <source>
        <dbReference type="EMBL" id="KAK4190588.1"/>
    </source>
</evidence>
<dbReference type="PANTHER" id="PTHR33365:SF7">
    <property type="entry name" value="TAT PATHWAY SIGNAL SEQUENCE"/>
    <property type="match status" value="1"/>
</dbReference>
<keyword evidence="6" id="KW-0325">Glycoprotein</keyword>
<comment type="subcellular location">
    <subcellularLocation>
        <location evidence="1">Membrane</location>
        <topology evidence="1">Single-pass membrane protein</topology>
    </subcellularLocation>
</comment>
<reference evidence="10" key="1">
    <citation type="journal article" date="2023" name="Mol. Phylogenet. Evol.">
        <title>Genome-scale phylogeny and comparative genomics of the fungal order Sordariales.</title>
        <authorList>
            <person name="Hensen N."/>
            <person name="Bonometti L."/>
            <person name="Westerberg I."/>
            <person name="Brannstrom I.O."/>
            <person name="Guillou S."/>
            <person name="Cros-Aarteil S."/>
            <person name="Calhoun S."/>
            <person name="Haridas S."/>
            <person name="Kuo A."/>
            <person name="Mondo S."/>
            <person name="Pangilinan J."/>
            <person name="Riley R."/>
            <person name="LaButti K."/>
            <person name="Andreopoulos B."/>
            <person name="Lipzen A."/>
            <person name="Chen C."/>
            <person name="Yan M."/>
            <person name="Daum C."/>
            <person name="Ng V."/>
            <person name="Clum A."/>
            <person name="Steindorff A."/>
            <person name="Ohm R.A."/>
            <person name="Martin F."/>
            <person name="Silar P."/>
            <person name="Natvig D.O."/>
            <person name="Lalanne C."/>
            <person name="Gautier V."/>
            <person name="Ament-Velasquez S.L."/>
            <person name="Kruys A."/>
            <person name="Hutchinson M.I."/>
            <person name="Powell A.J."/>
            <person name="Barry K."/>
            <person name="Miller A.N."/>
            <person name="Grigoriev I.V."/>
            <person name="Debuchy R."/>
            <person name="Gladieux P."/>
            <person name="Hiltunen Thoren M."/>
            <person name="Johannesson H."/>
        </authorList>
    </citation>
    <scope>NUCLEOTIDE SEQUENCE</scope>
    <source>
        <strain evidence="10">PSN309</strain>
    </source>
</reference>
<proteinExistence type="inferred from homology"/>
<keyword evidence="4" id="KW-0843">Virulence</keyword>
<dbReference type="GO" id="GO:0043386">
    <property type="term" value="P:mycotoxin biosynthetic process"/>
    <property type="evidence" value="ECO:0007669"/>
    <property type="project" value="InterPro"/>
</dbReference>
<evidence type="ECO:0000256" key="6">
    <source>
        <dbReference type="ARBA" id="ARBA00023180"/>
    </source>
</evidence>
<reference evidence="10" key="2">
    <citation type="submission" date="2023-05" db="EMBL/GenBank/DDBJ databases">
        <authorList>
            <consortium name="Lawrence Berkeley National Laboratory"/>
            <person name="Steindorff A."/>
            <person name="Hensen N."/>
            <person name="Bonometti L."/>
            <person name="Westerberg I."/>
            <person name="Brannstrom I.O."/>
            <person name="Guillou S."/>
            <person name="Cros-Aarteil S."/>
            <person name="Calhoun S."/>
            <person name="Haridas S."/>
            <person name="Kuo A."/>
            <person name="Mondo S."/>
            <person name="Pangilinan J."/>
            <person name="Riley R."/>
            <person name="Labutti K."/>
            <person name="Andreopoulos B."/>
            <person name="Lipzen A."/>
            <person name="Chen C."/>
            <person name="Yanf M."/>
            <person name="Daum C."/>
            <person name="Ng V."/>
            <person name="Clum A."/>
            <person name="Ohm R."/>
            <person name="Martin F."/>
            <person name="Silar P."/>
            <person name="Natvig D."/>
            <person name="Lalanne C."/>
            <person name="Gautier V."/>
            <person name="Ament-Velasquez S.L."/>
            <person name="Kruys A."/>
            <person name="Hutchinson M.I."/>
            <person name="Powell A.J."/>
            <person name="Barry K."/>
            <person name="Miller A.N."/>
            <person name="Grigoriev I.V."/>
            <person name="Debuchy R."/>
            <person name="Gladieux P."/>
            <person name="Thoren M.H."/>
            <person name="Johannesson H."/>
        </authorList>
    </citation>
    <scope>NUCLEOTIDE SEQUENCE</scope>
    <source>
        <strain evidence="10">PSN309</strain>
    </source>
</reference>
<feature type="region of interest" description="Disordered" evidence="8">
    <location>
        <begin position="1"/>
        <end position="29"/>
    </location>
</feature>
<gene>
    <name evidence="10" type="ORF">QBC35DRAFT_471745</name>
</gene>
<keyword evidence="2 9" id="KW-0812">Transmembrane</keyword>
<dbReference type="InterPro" id="IPR021765">
    <property type="entry name" value="UstYa-like"/>
</dbReference>
<feature type="compositionally biased region" description="Basic and acidic residues" evidence="8">
    <location>
        <begin position="15"/>
        <end position="27"/>
    </location>
</feature>
<keyword evidence="5 9" id="KW-0472">Membrane</keyword>
<evidence type="ECO:0000256" key="3">
    <source>
        <dbReference type="ARBA" id="ARBA00022989"/>
    </source>
</evidence>
<dbReference type="AlphaFoldDB" id="A0AAN6WZN3"/>
<evidence type="ECO:0000256" key="7">
    <source>
        <dbReference type="ARBA" id="ARBA00035112"/>
    </source>
</evidence>
<evidence type="ECO:0000256" key="5">
    <source>
        <dbReference type="ARBA" id="ARBA00023136"/>
    </source>
</evidence>
<evidence type="ECO:0000256" key="1">
    <source>
        <dbReference type="ARBA" id="ARBA00004167"/>
    </source>
</evidence>
<feature type="transmembrane region" description="Helical" evidence="9">
    <location>
        <begin position="40"/>
        <end position="60"/>
    </location>
</feature>
<evidence type="ECO:0008006" key="12">
    <source>
        <dbReference type="Google" id="ProtNLM"/>
    </source>
</evidence>
<keyword evidence="11" id="KW-1185">Reference proteome</keyword>
<evidence type="ECO:0000256" key="2">
    <source>
        <dbReference type="ARBA" id="ARBA00022692"/>
    </source>
</evidence>
<dbReference type="PANTHER" id="PTHR33365">
    <property type="entry name" value="YALI0B05434P"/>
    <property type="match status" value="1"/>
</dbReference>
<accession>A0AAN6WZN3</accession>
<dbReference type="GO" id="GO:0016020">
    <property type="term" value="C:membrane"/>
    <property type="evidence" value="ECO:0007669"/>
    <property type="project" value="UniProtKB-SubCell"/>
</dbReference>
<keyword evidence="3 9" id="KW-1133">Transmembrane helix</keyword>
<name>A0AAN6WZN3_9PEZI</name>
<comment type="similarity">
    <text evidence="7">Belongs to the ustYa family.</text>
</comment>
<dbReference type="Pfam" id="PF11807">
    <property type="entry name" value="UstYa"/>
    <property type="match status" value="1"/>
</dbReference>
<evidence type="ECO:0000256" key="4">
    <source>
        <dbReference type="ARBA" id="ARBA00023026"/>
    </source>
</evidence>
<organism evidence="10 11">
    <name type="scientific">Podospora australis</name>
    <dbReference type="NCBI Taxonomy" id="1536484"/>
    <lineage>
        <taxon>Eukaryota</taxon>
        <taxon>Fungi</taxon>
        <taxon>Dikarya</taxon>
        <taxon>Ascomycota</taxon>
        <taxon>Pezizomycotina</taxon>
        <taxon>Sordariomycetes</taxon>
        <taxon>Sordariomycetidae</taxon>
        <taxon>Sordariales</taxon>
        <taxon>Podosporaceae</taxon>
        <taxon>Podospora</taxon>
    </lineage>
</organism>
<evidence type="ECO:0000256" key="8">
    <source>
        <dbReference type="SAM" id="MobiDB-lite"/>
    </source>
</evidence>
<sequence length="271" mass="31216">MALYEEEGKPFLTDDQGHDDVDHRDNPATDNSQARKLFRVHGLLSAFHLVFLSLNVFYLFKTTTSWDRDVVTAVRRTKQIDIETFSPARSAIEYAVREFHYYGGPNPFTGPPRPEFDQAWSKLLRSSTSMLSEDEMRRMNKTSIMLQDGSGYIGYLEAIHMLHCVKRIYQLQHPEHYPELQDGDAFTTHHLDHCLEILRQGIMCNADVTVNTYYWEKPGKIKGNRSGARKCTDWDRLQEWSDQRTVVISEEAKLVDVIAQKDETGSVGPLT</sequence>
<dbReference type="Proteomes" id="UP001302126">
    <property type="component" value="Unassembled WGS sequence"/>
</dbReference>
<dbReference type="EMBL" id="MU864365">
    <property type="protein sequence ID" value="KAK4190588.1"/>
    <property type="molecule type" value="Genomic_DNA"/>
</dbReference>
<comment type="caution">
    <text evidence="10">The sequence shown here is derived from an EMBL/GenBank/DDBJ whole genome shotgun (WGS) entry which is preliminary data.</text>
</comment>
<evidence type="ECO:0000256" key="9">
    <source>
        <dbReference type="SAM" id="Phobius"/>
    </source>
</evidence>